<dbReference type="InterPro" id="IPR012910">
    <property type="entry name" value="Plug_dom"/>
</dbReference>
<dbReference type="RefSeq" id="WP_281764825.1">
    <property type="nucleotide sequence ID" value="NZ_BRVO01000002.1"/>
</dbReference>
<organism evidence="2 3">
    <name type="scientific">Neptunitalea lumnitzerae</name>
    <dbReference type="NCBI Taxonomy" id="2965509"/>
    <lineage>
        <taxon>Bacteria</taxon>
        <taxon>Pseudomonadati</taxon>
        <taxon>Bacteroidota</taxon>
        <taxon>Flavobacteriia</taxon>
        <taxon>Flavobacteriales</taxon>
        <taxon>Flavobacteriaceae</taxon>
        <taxon>Neptunitalea</taxon>
    </lineage>
</organism>
<dbReference type="Gene3D" id="2.170.130.10">
    <property type="entry name" value="TonB-dependent receptor, plug domain"/>
    <property type="match status" value="1"/>
</dbReference>
<gene>
    <name evidence="2" type="ORF">Y10_15490</name>
</gene>
<dbReference type="SUPFAM" id="SSF56935">
    <property type="entry name" value="Porins"/>
    <property type="match status" value="1"/>
</dbReference>
<evidence type="ECO:0000313" key="3">
    <source>
        <dbReference type="Proteomes" id="UP001143543"/>
    </source>
</evidence>
<protein>
    <recommendedName>
        <fullName evidence="1">TonB-dependent receptor plug domain-containing protein</fullName>
    </recommendedName>
</protein>
<evidence type="ECO:0000259" key="1">
    <source>
        <dbReference type="Pfam" id="PF07715"/>
    </source>
</evidence>
<dbReference type="EMBL" id="BRVO01000002">
    <property type="protein sequence ID" value="GLB49181.1"/>
    <property type="molecule type" value="Genomic_DNA"/>
</dbReference>
<accession>A0ABQ5MIN2</accession>
<proteinExistence type="predicted"/>
<sequence>MKSIFFTVVFIFIGYKSFSQTNTSENIAITNNETIAEYTITTNNIVLNTWQDVANQLNCKVPSVQVILDQFGQIQQMSIRNQETNIVYIDGVRTTMEALQMLNPADIESIKVLPNTNTYIPVND</sequence>
<keyword evidence="3" id="KW-1185">Reference proteome</keyword>
<comment type="caution">
    <text evidence="2">The sequence shown here is derived from an EMBL/GenBank/DDBJ whole genome shotgun (WGS) entry which is preliminary data.</text>
</comment>
<dbReference type="Pfam" id="PF07715">
    <property type="entry name" value="Plug"/>
    <property type="match status" value="1"/>
</dbReference>
<reference evidence="2" key="1">
    <citation type="submission" date="2022-07" db="EMBL/GenBank/DDBJ databases">
        <title>Taxonomy of Novel Oxalotrophic and Methylotrophic Bacteria.</title>
        <authorList>
            <person name="Sahin N."/>
            <person name="Tani A."/>
        </authorList>
    </citation>
    <scope>NUCLEOTIDE SEQUENCE</scope>
    <source>
        <strain evidence="2">Y10</strain>
    </source>
</reference>
<evidence type="ECO:0000313" key="2">
    <source>
        <dbReference type="EMBL" id="GLB49181.1"/>
    </source>
</evidence>
<dbReference type="Proteomes" id="UP001143543">
    <property type="component" value="Unassembled WGS sequence"/>
</dbReference>
<feature type="domain" description="TonB-dependent receptor plug" evidence="1">
    <location>
        <begin position="37"/>
        <end position="117"/>
    </location>
</feature>
<name>A0ABQ5MIN2_9FLAO</name>
<dbReference type="InterPro" id="IPR037066">
    <property type="entry name" value="Plug_dom_sf"/>
</dbReference>